<organism evidence="3 4">
    <name type="scientific">Discostella pseudostelligera</name>
    <dbReference type="NCBI Taxonomy" id="259834"/>
    <lineage>
        <taxon>Eukaryota</taxon>
        <taxon>Sar</taxon>
        <taxon>Stramenopiles</taxon>
        <taxon>Ochrophyta</taxon>
        <taxon>Bacillariophyta</taxon>
        <taxon>Coscinodiscophyceae</taxon>
        <taxon>Thalassiosirophycidae</taxon>
        <taxon>Stephanodiscales</taxon>
        <taxon>Stephanodiscaceae</taxon>
        <taxon>Discostella</taxon>
    </lineage>
</organism>
<dbReference type="InterPro" id="IPR023393">
    <property type="entry name" value="START-like_dom_sf"/>
</dbReference>
<feature type="compositionally biased region" description="Acidic residues" evidence="1">
    <location>
        <begin position="98"/>
        <end position="110"/>
    </location>
</feature>
<protein>
    <submittedName>
        <fullName evidence="3">Uncharacterized protein</fullName>
    </submittedName>
</protein>
<sequence length="931" mass="103415">MAHGFGAGEEMDISIVARKRGAAMKIVRKRSDTESAAGSIGSIDSLAAPALALRSRFASGSGSSSSNRMAVPCISKSSMKQRLFLRSKSDPLPPVVDIDGEDDQRDDENDTDVRRLSNNGQCARDPPSPLPLVLTSPLPISSSVQSFASSSRPGSASVNRGSGTTAVLVDNGTPSSSPLYDLKRVLKLIQDERHLVANELYIDVRRRIDIVGSCSKNATTHHDMEQKREKKGNNHDDEMMEAKRFCQGEEFQALKNRANLFKVAQDNLSIDTNWIHSQTLFGISTYYRRESDGSLSIKIDGDLHGVPLFEQLVVLRECDLYHHWGPFVTKSKKLAQLDKLDVVAWFSVGVPMLGLTRDACYRAVGCDCMNENGSVMLVAVGLNDEGEECAAKDELHFEKDDGQSNQNANATIRSESKKYLVDTSTSSFLSRDEIISTLEIPPVPQGLGSGRMTIRNFSASVNILSPTSARTKMVVNIDPNVPMIPQFMVDFIMKRMCGILLSRLQLAATKIVKHPTTNAHARRMREDVIFYRDWLLPKFRVYCDALGWRMPKVHAFEIDEDDLKADGMSWIEDNIDPTEFVSRQCQSDDEFSYISSSRPRAESAPSLISSSSTGSKASFRKLKSLLRQSSSRDDKIAAARLRAANLLRPQPFSDSNIHRLHDLKYARNRAEGRLQDKRVHGSIPDAAELKHSRLFLCVVILVASLFLRSLSVADSTQSTSVSSRGYCHLAAVIAQAYCLRTLLNCLFVYAFEEVDFGQRKFTNMTHGKNFFAMAVKRFTLTIAASISAISCCIGFVVGVIVREICTLFVDLQKLVDLSHFSLSSSDDVPFFHIVDVVSSFRRIWATFRWGLLNLGFVLPEPLTKKAISFASASFTFFVSNGPLRECVSRPEVEEQWTSIALDISSFITLRLIVFSSALVMMARILLPKQVN</sequence>
<evidence type="ECO:0000256" key="1">
    <source>
        <dbReference type="SAM" id="MobiDB-lite"/>
    </source>
</evidence>
<dbReference type="Proteomes" id="UP001530293">
    <property type="component" value="Unassembled WGS sequence"/>
</dbReference>
<dbReference type="AlphaFoldDB" id="A0ABD3NBS3"/>
<dbReference type="PANTHER" id="PTHR34560">
    <property type="entry name" value="POLYKETIDE CYCLASE/DEHYDRASE/LIPID TRANSPORT SUPERFAMILY PROTEIN"/>
    <property type="match status" value="1"/>
</dbReference>
<keyword evidence="2" id="KW-0472">Membrane</keyword>
<evidence type="ECO:0000256" key="2">
    <source>
        <dbReference type="SAM" id="Phobius"/>
    </source>
</evidence>
<dbReference type="Gene3D" id="3.30.530.20">
    <property type="match status" value="1"/>
</dbReference>
<feature type="transmembrane region" description="Helical" evidence="2">
    <location>
        <begin position="903"/>
        <end position="926"/>
    </location>
</feature>
<dbReference type="PANTHER" id="PTHR34560:SF1">
    <property type="entry name" value="START DOMAIN-CONTAINING PROTEIN"/>
    <property type="match status" value="1"/>
</dbReference>
<evidence type="ECO:0000313" key="3">
    <source>
        <dbReference type="EMBL" id="KAL3771741.1"/>
    </source>
</evidence>
<dbReference type="EMBL" id="JALLBG020000021">
    <property type="protein sequence ID" value="KAL3771741.1"/>
    <property type="molecule type" value="Genomic_DNA"/>
</dbReference>
<name>A0ABD3NBS3_9STRA</name>
<feature type="transmembrane region" description="Helical" evidence="2">
    <location>
        <begin position="778"/>
        <end position="801"/>
    </location>
</feature>
<keyword evidence="2" id="KW-1133">Transmembrane helix</keyword>
<keyword evidence="2" id="KW-0812">Transmembrane</keyword>
<comment type="caution">
    <text evidence="3">The sequence shown here is derived from an EMBL/GenBank/DDBJ whole genome shotgun (WGS) entry which is preliminary data.</text>
</comment>
<accession>A0ABD3NBS3</accession>
<feature type="region of interest" description="Disordered" evidence="1">
    <location>
        <begin position="85"/>
        <end position="130"/>
    </location>
</feature>
<reference evidence="3 4" key="1">
    <citation type="submission" date="2024-10" db="EMBL/GenBank/DDBJ databases">
        <title>Updated reference genomes for cyclostephanoid diatoms.</title>
        <authorList>
            <person name="Roberts W.R."/>
            <person name="Alverson A.J."/>
        </authorList>
    </citation>
    <scope>NUCLEOTIDE SEQUENCE [LARGE SCALE GENOMIC DNA]</scope>
    <source>
        <strain evidence="3 4">AJA232-27</strain>
    </source>
</reference>
<keyword evidence="4" id="KW-1185">Reference proteome</keyword>
<feature type="region of interest" description="Disordered" evidence="1">
    <location>
        <begin position="143"/>
        <end position="162"/>
    </location>
</feature>
<evidence type="ECO:0000313" key="4">
    <source>
        <dbReference type="Proteomes" id="UP001530293"/>
    </source>
</evidence>
<dbReference type="SUPFAM" id="SSF55961">
    <property type="entry name" value="Bet v1-like"/>
    <property type="match status" value="1"/>
</dbReference>
<proteinExistence type="predicted"/>
<feature type="compositionally biased region" description="Low complexity" evidence="1">
    <location>
        <begin position="143"/>
        <end position="157"/>
    </location>
</feature>
<gene>
    <name evidence="3" type="ORF">ACHAWU_010052</name>
</gene>